<organism evidence="2 3">
    <name type="scientific">Ramlibacter humi</name>
    <dbReference type="NCBI Taxonomy" id="2530451"/>
    <lineage>
        <taxon>Bacteria</taxon>
        <taxon>Pseudomonadati</taxon>
        <taxon>Pseudomonadota</taxon>
        <taxon>Betaproteobacteria</taxon>
        <taxon>Burkholderiales</taxon>
        <taxon>Comamonadaceae</taxon>
        <taxon>Ramlibacter</taxon>
    </lineage>
</organism>
<evidence type="ECO:0008006" key="4">
    <source>
        <dbReference type="Google" id="ProtNLM"/>
    </source>
</evidence>
<dbReference type="OrthoDB" id="9788211at2"/>
<dbReference type="AlphaFoldDB" id="A0A4Z0BNT1"/>
<dbReference type="InterPro" id="IPR009649">
    <property type="entry name" value="TraU"/>
</dbReference>
<dbReference type="EMBL" id="SMLK01000004">
    <property type="protein sequence ID" value="TFZ00080.1"/>
    <property type="molecule type" value="Genomic_DNA"/>
</dbReference>
<dbReference type="RefSeq" id="WP_135250267.1">
    <property type="nucleotide sequence ID" value="NZ_SMLK01000004.1"/>
</dbReference>
<feature type="signal peptide" evidence="1">
    <location>
        <begin position="1"/>
        <end position="33"/>
    </location>
</feature>
<evidence type="ECO:0000313" key="2">
    <source>
        <dbReference type="EMBL" id="TFZ00080.1"/>
    </source>
</evidence>
<protein>
    <recommendedName>
        <fullName evidence="4">Conjugal transfer protein</fullName>
    </recommendedName>
</protein>
<dbReference type="Proteomes" id="UP000297839">
    <property type="component" value="Unassembled WGS sequence"/>
</dbReference>
<sequence>MRSLRASCADAWIRRLRVAAALVCCCAVTHVHAAAPADWSKVFEVIGDLKKYVPGAKLEADSDSALGQAAGAVAAVLGVAADAEAGKEPAKCSAWKGSTLDYGKLITAGLDNFDEEWEWFEEFCQCQMMCIDVLTPAPGTSMQFWQGETMIEVVREPGCSPISGEIPIPIPKEASDSSGGRNGFYHVHIIPSPILLAMAEGMELLCHWQAFADAIPLYYSELDPSWNPEMQLPDVKDAPYTKGFADSLATFTWKDILSFDPVIFTKKLGYALGPDLFGAYQAGESLACVAECLAITAGFEPFSFPPFDNCSGCNGLLTPYTGDATAVGGRRAAELMANRVIKLQVNRLLWQSTTVVQCAGAVPMPGGVLFPKNDFRLQLIYPEDKSKAMRKFGAIHVPVLDEFGKQGGLLKQDYVFQLWKRRKCCATLRPCVPIPLPYS</sequence>
<keyword evidence="1" id="KW-0732">Signal</keyword>
<gene>
    <name evidence="2" type="ORF">EZ216_13295</name>
</gene>
<accession>A0A4Z0BNT1</accession>
<name>A0A4Z0BNT1_9BURK</name>
<reference evidence="2 3" key="1">
    <citation type="submission" date="2019-03" db="EMBL/GenBank/DDBJ databases">
        <title>Ramlibacter sp. 18x22-1, whole genome shotgun sequence.</title>
        <authorList>
            <person name="Zhang X."/>
            <person name="Feng G."/>
            <person name="Zhu H."/>
        </authorList>
    </citation>
    <scope>NUCLEOTIDE SEQUENCE [LARGE SCALE GENOMIC DNA]</scope>
    <source>
        <strain evidence="2 3">18x22-1</strain>
    </source>
</reference>
<dbReference type="Pfam" id="PF06834">
    <property type="entry name" value="TraU"/>
    <property type="match status" value="2"/>
</dbReference>
<keyword evidence="3" id="KW-1185">Reference proteome</keyword>
<evidence type="ECO:0000256" key="1">
    <source>
        <dbReference type="SAM" id="SignalP"/>
    </source>
</evidence>
<feature type="chain" id="PRO_5021346992" description="Conjugal transfer protein" evidence="1">
    <location>
        <begin position="34"/>
        <end position="439"/>
    </location>
</feature>
<comment type="caution">
    <text evidence="2">The sequence shown here is derived from an EMBL/GenBank/DDBJ whole genome shotgun (WGS) entry which is preliminary data.</text>
</comment>
<proteinExistence type="predicted"/>
<evidence type="ECO:0000313" key="3">
    <source>
        <dbReference type="Proteomes" id="UP000297839"/>
    </source>
</evidence>